<evidence type="ECO:0000313" key="1">
    <source>
        <dbReference type="EMBL" id="KAL0937728.1"/>
    </source>
</evidence>
<protein>
    <submittedName>
        <fullName evidence="1">Uncharacterized protein</fullName>
    </submittedName>
</protein>
<reference evidence="1 2" key="1">
    <citation type="journal article" date="2020" name="Phytopathology">
        <title>Genome Sequence Resources of Colletotrichum truncatum, C. plurivorum, C. musicola, and C. sojae: Four Species Pathogenic to Soybean (Glycine max).</title>
        <authorList>
            <person name="Rogerio F."/>
            <person name="Boufleur T.R."/>
            <person name="Ciampi-Guillardi M."/>
            <person name="Sukno S.A."/>
            <person name="Thon M.R."/>
            <person name="Massola Junior N.S."/>
            <person name="Baroncelli R."/>
        </authorList>
    </citation>
    <scope>NUCLEOTIDE SEQUENCE [LARGE SCALE GENOMIC DNA]</scope>
    <source>
        <strain evidence="1 2">CMES1059</strain>
    </source>
</reference>
<proteinExistence type="predicted"/>
<dbReference type="EMBL" id="VUJX02000004">
    <property type="protein sequence ID" value="KAL0937728.1"/>
    <property type="molecule type" value="Genomic_DNA"/>
</dbReference>
<organism evidence="1 2">
    <name type="scientific">Colletotrichum truncatum</name>
    <name type="common">Anthracnose fungus</name>
    <name type="synonym">Colletotrichum capsici</name>
    <dbReference type="NCBI Taxonomy" id="5467"/>
    <lineage>
        <taxon>Eukaryota</taxon>
        <taxon>Fungi</taxon>
        <taxon>Dikarya</taxon>
        <taxon>Ascomycota</taxon>
        <taxon>Pezizomycotina</taxon>
        <taxon>Sordariomycetes</taxon>
        <taxon>Hypocreomycetidae</taxon>
        <taxon>Glomerellales</taxon>
        <taxon>Glomerellaceae</taxon>
        <taxon>Colletotrichum</taxon>
        <taxon>Colletotrichum truncatum species complex</taxon>
    </lineage>
</organism>
<keyword evidence="2" id="KW-1185">Reference proteome</keyword>
<comment type="caution">
    <text evidence="1">The sequence shown here is derived from an EMBL/GenBank/DDBJ whole genome shotgun (WGS) entry which is preliminary data.</text>
</comment>
<accession>A0ACC3Z0X0</accession>
<sequence>MVRGRGGPSSAMMEAGIRHRPCCATMHLERINHHRTWLC</sequence>
<dbReference type="Proteomes" id="UP000805649">
    <property type="component" value="Unassembled WGS sequence"/>
</dbReference>
<evidence type="ECO:0000313" key="2">
    <source>
        <dbReference type="Proteomes" id="UP000805649"/>
    </source>
</evidence>
<gene>
    <name evidence="1" type="ORF">CTRU02_207459</name>
</gene>
<name>A0ACC3Z0X0_COLTU</name>